<dbReference type="InterPro" id="IPR045518">
    <property type="entry name" value="2EXR"/>
</dbReference>
<protein>
    <recommendedName>
        <fullName evidence="1">2EXR domain-containing protein</fullName>
    </recommendedName>
</protein>
<evidence type="ECO:0000259" key="1">
    <source>
        <dbReference type="Pfam" id="PF20150"/>
    </source>
</evidence>
<evidence type="ECO:0000313" key="3">
    <source>
        <dbReference type="Proteomes" id="UP000756346"/>
    </source>
</evidence>
<proteinExistence type="predicted"/>
<dbReference type="AlphaFoldDB" id="A0A9P8YIF4"/>
<name>A0A9P8YIF4_9PEZI</name>
<comment type="caution">
    <text evidence="2">The sequence shown here is derived from an EMBL/GenBank/DDBJ whole genome shotgun (WGS) entry which is preliminary data.</text>
</comment>
<reference evidence="2" key="1">
    <citation type="journal article" date="2021" name="Nat. Commun.">
        <title>Genetic determinants of endophytism in the Arabidopsis root mycobiome.</title>
        <authorList>
            <person name="Mesny F."/>
            <person name="Miyauchi S."/>
            <person name="Thiergart T."/>
            <person name="Pickel B."/>
            <person name="Atanasova L."/>
            <person name="Karlsson M."/>
            <person name="Huettel B."/>
            <person name="Barry K.W."/>
            <person name="Haridas S."/>
            <person name="Chen C."/>
            <person name="Bauer D."/>
            <person name="Andreopoulos W."/>
            <person name="Pangilinan J."/>
            <person name="LaButti K."/>
            <person name="Riley R."/>
            <person name="Lipzen A."/>
            <person name="Clum A."/>
            <person name="Drula E."/>
            <person name="Henrissat B."/>
            <person name="Kohler A."/>
            <person name="Grigoriev I.V."/>
            <person name="Martin F.M."/>
            <person name="Hacquard S."/>
        </authorList>
    </citation>
    <scope>NUCLEOTIDE SEQUENCE</scope>
    <source>
        <strain evidence="2">MPI-CAGE-CH-0230</strain>
    </source>
</reference>
<dbReference type="OrthoDB" id="4761172at2759"/>
<evidence type="ECO:0000313" key="2">
    <source>
        <dbReference type="EMBL" id="KAH7041076.1"/>
    </source>
</evidence>
<dbReference type="RefSeq" id="XP_046019131.1">
    <property type="nucleotide sequence ID" value="XM_046148768.1"/>
</dbReference>
<feature type="domain" description="2EXR" evidence="1">
    <location>
        <begin position="100"/>
        <end position="186"/>
    </location>
</feature>
<dbReference type="Pfam" id="PF20150">
    <property type="entry name" value="2EXR"/>
    <property type="match status" value="1"/>
</dbReference>
<gene>
    <name evidence="2" type="ORF">B0I36DRAFT_19034</name>
</gene>
<dbReference type="GeneID" id="70178314"/>
<dbReference type="EMBL" id="JAGTJQ010000001">
    <property type="protein sequence ID" value="KAH7041076.1"/>
    <property type="molecule type" value="Genomic_DNA"/>
</dbReference>
<dbReference type="Proteomes" id="UP000756346">
    <property type="component" value="Unassembled WGS sequence"/>
</dbReference>
<keyword evidence="3" id="KW-1185">Reference proteome</keyword>
<organism evidence="2 3">
    <name type="scientific">Microdochium trichocladiopsis</name>
    <dbReference type="NCBI Taxonomy" id="1682393"/>
    <lineage>
        <taxon>Eukaryota</taxon>
        <taxon>Fungi</taxon>
        <taxon>Dikarya</taxon>
        <taxon>Ascomycota</taxon>
        <taxon>Pezizomycotina</taxon>
        <taxon>Sordariomycetes</taxon>
        <taxon>Xylariomycetidae</taxon>
        <taxon>Xylariales</taxon>
        <taxon>Microdochiaceae</taxon>
        <taxon>Microdochium</taxon>
    </lineage>
</organism>
<sequence length="319" mass="36348">MSTYYEFRMLNLPARYGLSAKSQAMLKAHDDFTTSRITEAELGRLVRLSKDNRTAMVETMVKVSEIMAKKPEESTHCLAVIKTCGEIIAIADKPVPTSGFPYFFKLPPEVRQNVYQYYLRSNETTKVLIPHPKKPGGCWCAPHDNAKWMTFTKKSVAALGASKRLREEIHAALYQRYTFHYPCACEMGRSLDRDIGLMENVRSIKFHWCGPQADTAILKLKQCTSLESLCVVISRSTTRHLTKREQSFRPYFGHRTKALLTDALGVDELLQLRGLKKVEVCNVDRKRADQRNSDDRACLAALLLSRLKLPRKDNDETAL</sequence>
<accession>A0A9P8YIF4</accession>